<evidence type="ECO:0000256" key="5">
    <source>
        <dbReference type="SAM" id="MobiDB-lite"/>
    </source>
</evidence>
<dbReference type="InterPro" id="IPR032430">
    <property type="entry name" value="Blm10_mid"/>
</dbReference>
<feature type="region of interest" description="Disordered" evidence="5">
    <location>
        <begin position="1129"/>
        <end position="1169"/>
    </location>
</feature>
<feature type="region of interest" description="Disordered" evidence="5">
    <location>
        <begin position="1"/>
        <end position="77"/>
    </location>
</feature>
<feature type="region of interest" description="Disordered" evidence="5">
    <location>
        <begin position="193"/>
        <end position="241"/>
    </location>
</feature>
<dbReference type="GO" id="GO:0070628">
    <property type="term" value="F:proteasome binding"/>
    <property type="evidence" value="ECO:0007669"/>
    <property type="project" value="InterPro"/>
</dbReference>
<evidence type="ECO:0000313" key="10">
    <source>
        <dbReference type="Proteomes" id="UP000094285"/>
    </source>
</evidence>
<evidence type="ECO:0000256" key="3">
    <source>
        <dbReference type="ARBA" id="ARBA00022763"/>
    </source>
</evidence>
<feature type="compositionally biased region" description="Acidic residues" evidence="5">
    <location>
        <begin position="195"/>
        <end position="232"/>
    </location>
</feature>
<dbReference type="PANTHER" id="PTHR32170:SF3">
    <property type="entry name" value="PROTEASOME ACTIVATOR COMPLEX SUBUNIT 4"/>
    <property type="match status" value="1"/>
</dbReference>
<comment type="similarity">
    <text evidence="1">Belongs to the BLM10 family.</text>
</comment>
<dbReference type="GO" id="GO:0005829">
    <property type="term" value="C:cytosol"/>
    <property type="evidence" value="ECO:0007669"/>
    <property type="project" value="TreeGrafter"/>
</dbReference>
<name>A0A1E4SRT5_9ASCO</name>
<keyword evidence="3" id="KW-0227">DNA damage</keyword>
<dbReference type="STRING" id="984487.A0A1E4SRT5"/>
<evidence type="ECO:0008006" key="11">
    <source>
        <dbReference type="Google" id="ProtNLM"/>
    </source>
</evidence>
<feature type="domain" description="Proteasome activator Blm10 N-terminal" evidence="8">
    <location>
        <begin position="78"/>
        <end position="156"/>
    </location>
</feature>
<dbReference type="GO" id="GO:0016504">
    <property type="term" value="F:peptidase activator activity"/>
    <property type="evidence" value="ECO:0007669"/>
    <property type="project" value="InterPro"/>
</dbReference>
<dbReference type="Pfam" id="PF16507">
    <property type="entry name" value="HEAT_PSME4_mid"/>
    <property type="match status" value="1"/>
</dbReference>
<protein>
    <recommendedName>
        <fullName evidence="11">Proteasome activator BLM10</fullName>
    </recommendedName>
</protein>
<evidence type="ECO:0000256" key="1">
    <source>
        <dbReference type="ARBA" id="ARBA00005739"/>
    </source>
</evidence>
<proteinExistence type="inferred from homology"/>
<keyword evidence="2" id="KW-0677">Repeat</keyword>
<keyword evidence="10" id="KW-1185">Reference proteome</keyword>
<evidence type="ECO:0000313" key="9">
    <source>
        <dbReference type="EMBL" id="ODV82229.1"/>
    </source>
</evidence>
<dbReference type="OrthoDB" id="17907at2759"/>
<dbReference type="RefSeq" id="XP_020067351.1">
    <property type="nucleotide sequence ID" value="XM_020211427.1"/>
</dbReference>
<dbReference type="PANTHER" id="PTHR32170">
    <property type="entry name" value="PROTEASOME ACTIVATOR COMPLEX SUBUNIT 4"/>
    <property type="match status" value="1"/>
</dbReference>
<evidence type="ECO:0000259" key="8">
    <source>
        <dbReference type="Pfam" id="PF16547"/>
    </source>
</evidence>
<feature type="compositionally biased region" description="Basic residues" evidence="5">
    <location>
        <begin position="63"/>
        <end position="74"/>
    </location>
</feature>
<feature type="compositionally biased region" description="Basic and acidic residues" evidence="5">
    <location>
        <begin position="9"/>
        <end position="20"/>
    </location>
</feature>
<organism evidence="9 10">
    <name type="scientific">Suhomyces tanzawaensis NRRL Y-17324</name>
    <dbReference type="NCBI Taxonomy" id="984487"/>
    <lineage>
        <taxon>Eukaryota</taxon>
        <taxon>Fungi</taxon>
        <taxon>Dikarya</taxon>
        <taxon>Ascomycota</taxon>
        <taxon>Saccharomycotina</taxon>
        <taxon>Pichiomycetes</taxon>
        <taxon>Debaryomycetaceae</taxon>
        <taxon>Suhomyces</taxon>
    </lineage>
</organism>
<dbReference type="Pfam" id="PF11919">
    <property type="entry name" value="PSME4_C"/>
    <property type="match status" value="1"/>
</dbReference>
<reference evidence="10" key="1">
    <citation type="submission" date="2016-05" db="EMBL/GenBank/DDBJ databases">
        <title>Comparative genomics of biotechnologically important yeasts.</title>
        <authorList>
            <consortium name="DOE Joint Genome Institute"/>
            <person name="Riley R."/>
            <person name="Haridas S."/>
            <person name="Wolfe K.H."/>
            <person name="Lopes M.R."/>
            <person name="Hittinger C.T."/>
            <person name="Goker M."/>
            <person name="Salamov A."/>
            <person name="Wisecaver J."/>
            <person name="Long T.M."/>
            <person name="Aerts A.L."/>
            <person name="Barry K."/>
            <person name="Choi C."/>
            <person name="Clum A."/>
            <person name="Coughlan A.Y."/>
            <person name="Deshpande S."/>
            <person name="Douglass A.P."/>
            <person name="Hanson S.J."/>
            <person name="Klenk H.-P."/>
            <person name="Labutti K."/>
            <person name="Lapidus A."/>
            <person name="Lindquist E."/>
            <person name="Lipzen A."/>
            <person name="Meier-Kolthoff J.P."/>
            <person name="Ohm R.A."/>
            <person name="Otillar R.P."/>
            <person name="Pangilinan J."/>
            <person name="Peng Y."/>
            <person name="Rokas A."/>
            <person name="Rosa C.A."/>
            <person name="Scheuner C."/>
            <person name="Sibirny A.A."/>
            <person name="Slot J.C."/>
            <person name="Stielow J.B."/>
            <person name="Sun H."/>
            <person name="Kurtzman C.P."/>
            <person name="Blackwell M."/>
            <person name="Grigoriev I.V."/>
            <person name="Jeffries T.W."/>
        </authorList>
    </citation>
    <scope>NUCLEOTIDE SEQUENCE [LARGE SCALE GENOMIC DNA]</scope>
    <source>
        <strain evidence="10">NRRL Y-17324</strain>
    </source>
</reference>
<evidence type="ECO:0000256" key="4">
    <source>
        <dbReference type="ARBA" id="ARBA00023204"/>
    </source>
</evidence>
<feature type="domain" description="Proteasome activator complex subunit 4 C-terminal" evidence="6">
    <location>
        <begin position="2124"/>
        <end position="2210"/>
    </location>
</feature>
<evidence type="ECO:0000259" key="6">
    <source>
        <dbReference type="Pfam" id="PF11919"/>
    </source>
</evidence>
<dbReference type="InterPro" id="IPR032372">
    <property type="entry name" value="Blm10_N"/>
</dbReference>
<dbReference type="Pfam" id="PF16547">
    <property type="entry name" value="BLM10_N"/>
    <property type="match status" value="1"/>
</dbReference>
<dbReference type="InterPro" id="IPR016024">
    <property type="entry name" value="ARM-type_fold"/>
</dbReference>
<keyword evidence="4" id="KW-0234">DNA repair</keyword>
<dbReference type="GO" id="GO:0010499">
    <property type="term" value="P:proteasomal ubiquitin-independent protein catabolic process"/>
    <property type="evidence" value="ECO:0007669"/>
    <property type="project" value="TreeGrafter"/>
</dbReference>
<dbReference type="GO" id="GO:0006281">
    <property type="term" value="P:DNA repair"/>
    <property type="evidence" value="ECO:0007669"/>
    <property type="project" value="UniProtKB-KW"/>
</dbReference>
<gene>
    <name evidence="9" type="ORF">CANTADRAFT_88150</name>
</gene>
<dbReference type="Gene3D" id="1.10.287.2210">
    <property type="match status" value="1"/>
</dbReference>
<accession>A0A1E4SRT5</accession>
<dbReference type="SUPFAM" id="SSF48371">
    <property type="entry name" value="ARM repeat"/>
    <property type="match status" value="1"/>
</dbReference>
<evidence type="ECO:0000259" key="7">
    <source>
        <dbReference type="Pfam" id="PF16507"/>
    </source>
</evidence>
<dbReference type="InterPro" id="IPR035309">
    <property type="entry name" value="PSME4"/>
</dbReference>
<dbReference type="InterPro" id="IPR021843">
    <property type="entry name" value="PSME4_C"/>
</dbReference>
<dbReference type="EMBL" id="KV453909">
    <property type="protein sequence ID" value="ODV82229.1"/>
    <property type="molecule type" value="Genomic_DNA"/>
</dbReference>
<feature type="domain" description="Proteasome activator Blm10 middle HEAT repeats region" evidence="7">
    <location>
        <begin position="516"/>
        <end position="1051"/>
    </location>
</feature>
<evidence type="ECO:0000256" key="2">
    <source>
        <dbReference type="ARBA" id="ARBA00022737"/>
    </source>
</evidence>
<dbReference type="GO" id="GO:0005634">
    <property type="term" value="C:nucleus"/>
    <property type="evidence" value="ECO:0007669"/>
    <property type="project" value="TreeGrafter"/>
</dbReference>
<dbReference type="GeneID" id="30985563"/>
<dbReference type="Proteomes" id="UP000094285">
    <property type="component" value="Unassembled WGS sequence"/>
</dbReference>
<sequence>MTLNLSMSDDTHKSPPKSDVKAPIPISGHGASIPRVSSQYSLRSQDEEEPPRSFTPGIAQTLHRSKQNQFRRRPSYNTIEGNRERHYNLDYPEDKAELQKLQLDPNSRFFARTRPRTLDLPSMLPYKIESPKDQAKFLSHIVSHLYIAIKTLDLQGSLSVSANELAALKDLSNGSDVDLALETNLFEMNSASETNFDEDGNYFSNDESDSDEDEDEEDDELGADGGMEDDGETTNQHKKSPKSAAIIGVKTWTHELLVWLKMKYDMPVSLKVSLAKVYYSLALSRGQHLNLKTYVKTFDLLTKESHLLREHGLSLPWEALHNELISHFPSIDSTLDPIEKKDHKQLLSLASKASVFFDDDSLPLVYAKLGSRFSIANASLVLSSMSLLPLRFTKGGMEDPKDIRHYLASFFYMWKKLSKSSGFDSQITSRLGLVAMSALFKINDVPDSISYIKIGDYGIFSKDQMKFMINTLTNSLSIMIEKYSSMKTKFFHGFASTIVYSINGGSPKTDGIIENLRTLLNAIQSYVHPSNNGEWSRPISKLVLSLIYQFHKRYCSENEIGGTLNHLPNSIKLSRDITDEFVSMFLPIVKIGIQSKKASSTEDHLTSLQLLAYLNPTMVLENMLLDIYESLEGVISTHRVIIALRSIEPLARFFASTPIYRVHLIRLLLLSLPGIDSNDLEKTLHTLDAFSSVANFVPFCDLSDGEDDPSFSLQFTQSHLQYLERKLYLSQSADAIDDLNFDVDEETELRALKSSTSAFKSLIKSLNQRLFLLFENLPDPSKTEGIERDLVSSIPKYIYVLLESFSDDVYKSFQKEFFDFVFNNTYHTIADVTAEICGGIIKRDPKSFRIYGPQMIDRIREEIEENGAGQSRTGVDILPRDQNLFWNLVILNECIGNAGSEVLRLADDLMSLSYFLMENVKGPVVFASSYLINQVLQSVTKIRLKENRLISPLYVQKHGVSEKCWGGFQFDNSRFAKENITFEWFTPGEKEVQFAVDSFNDHVIRCLKNILQLMKDFKADNLNGGSIQLTDDIRTNLLYIGYSLSGISYLLDPSFDEDIPQLNHENESIEKRLLLLKQIRNAKSVKEDDEGLDISDNLEKIMENLSTDCMEIDQYDGSKEVSNEADVNELISSNDLKSDSTDGLKLSSRSTSPMDIEVPESSSTPQVDDVDISSINPSSTFRERKLYTSYYYFGDDIETRKSNELYLKLHKTHHFVGKSLHVICKFLTTHFHDNTKLFKHLLYVINIWFSDVGRERILDSSHSKIHYGYISCIQSINNIRKPYTRIAIGSRIEAYHSLRVSLHSTSRTQTQLDKWLLEDIVKLSLSTYTTISSPAQSLLVDVMKRVGGAYNVIIRTTFKLLSKVLEDVKTGKSNSSNKKGSDKEHLQASGNEKIIESGLNVFTLKRVKSKLHNDYFNLQKYIEILLKCQEIDSFEVQTLSQKLLEGVYTYITVPSNICIIDIASIDTIRPPDEFIDLEVKIIRLAKEKKRKIYFEKVKKIEEFVIAAEKIPSHWKTTSMNLNMLISLQSELEIGLESEVLKILLEKSSSDHPLISRLSLKGLTRIINKLYLLQGVDYDLKKAYDLEFVGKDYTVVDTTPKDGKSYYETWDKELKNTENPSFYVDFRASVGWMFWDKTMVVNSSEPCFNLALIPSDAEILKQVCGIISKTWLLDIVKLWITDNEANSAFQGTDVFFTSTLLLLMSNGYVTNLKFQDLLEIIEEVYVEDDKSVHIVICELISGILLGSKWLDPLCVEARDNFITQFLSKILANDLSPDNRGVWNIFSWWLPSHIDIRRFPKIIGVITNFTIDKDSDSVVRQATRISYMRSLLTSITWNYSDPDAVLQFCLDNINHRYEAIRTQIGSLMAVLSFPYYGESKANSTEFVLDCNEKKNLVLYSESEANKLLSLIPELFTRIEAWRKDVVGLSPQEILKSDYIYTATTILTWLRQELNTSVGILFQRYVDNYIIPFLLKLINMKEVCQLGNIDPITVFKKVSQIQYDGQYLERVVIMLEKYSSEELNVVQSIIMGEFTETFYFKNLFKLTTQQRRRIINLTNHMVYHKNVEIRESEASTLSGLIHISPPMEVEEFVKESISSYTKDLDSIRKKYKKIGYKSIESDDIRILHGATLGLGALVHAFSFSSPPPKWVPEILATLANKSSGLPGIIGKTAKNTLGKFKKDRQDTWHIDSKVFNEYQMQDLEGVLWKSYFI</sequence>